<evidence type="ECO:0000256" key="1">
    <source>
        <dbReference type="ARBA" id="ARBA00004651"/>
    </source>
</evidence>
<dbReference type="Pfam" id="PF02535">
    <property type="entry name" value="Zip"/>
    <property type="match status" value="1"/>
</dbReference>
<evidence type="ECO:0000256" key="3">
    <source>
        <dbReference type="ARBA" id="ARBA00022475"/>
    </source>
</evidence>
<evidence type="ECO:0000256" key="5">
    <source>
        <dbReference type="ARBA" id="ARBA00022833"/>
    </source>
</evidence>
<evidence type="ECO:0000313" key="9">
    <source>
        <dbReference type="EMBL" id="AKZ65093.1"/>
    </source>
</evidence>
<gene>
    <name evidence="9" type="ORF">F506_01870</name>
</gene>
<keyword evidence="6 8" id="KW-1133">Transmembrane helix</keyword>
<feature type="transmembrane region" description="Helical" evidence="8">
    <location>
        <begin position="62"/>
        <end position="83"/>
    </location>
</feature>
<keyword evidence="4 8" id="KW-0812">Transmembrane</keyword>
<proteinExistence type="inferred from homology"/>
<keyword evidence="3" id="KW-1003">Cell membrane</keyword>
<feature type="transmembrane region" description="Helical" evidence="8">
    <location>
        <begin position="29"/>
        <end position="50"/>
    </location>
</feature>
<dbReference type="InterPro" id="IPR003689">
    <property type="entry name" value="ZIP"/>
</dbReference>
<dbReference type="PANTHER" id="PTHR11040">
    <property type="entry name" value="ZINC/IRON TRANSPORTER"/>
    <property type="match status" value="1"/>
</dbReference>
<feature type="transmembrane region" description="Helical" evidence="8">
    <location>
        <begin position="261"/>
        <end position="279"/>
    </location>
</feature>
<dbReference type="Proteomes" id="UP000063429">
    <property type="component" value="Chromosome"/>
</dbReference>
<keyword evidence="5" id="KW-0862">Zinc</keyword>
<accession>A0ABM5V607</accession>
<feature type="transmembrane region" description="Helical" evidence="8">
    <location>
        <begin position="138"/>
        <end position="162"/>
    </location>
</feature>
<comment type="similarity">
    <text evidence="2">Belongs to the ZIP transporter (TC 2.A.5) family.</text>
</comment>
<protein>
    <submittedName>
        <fullName evidence="9">Membrane protein</fullName>
    </submittedName>
</protein>
<comment type="subcellular location">
    <subcellularLocation>
        <location evidence="1">Cell membrane</location>
        <topology evidence="1">Multi-pass membrane protein</topology>
    </subcellularLocation>
</comment>
<sequence>MLTVGLVFGLVKSYESLQAFFLDHPEVRMALLGSSAAAGLTALGALGVLFTRRISERTQDVLLGYGGGIMLAASVFSLIIPAMNHAQALGYEKTGAVLLTATGIMLGGLFVLAINHLIPHQHFIAPNPAIQSMRTSRIWMFVMAVTIHNFPEGLAIGVGFGGDEMGKAIALATGIGIQDIPEGLVVALALRTLGYSPWKSAGAGILSGLVEPVGGVLGALATGVSATALPWALAGAGGAMLFVISHEVIPESHRQGHETQATLGLLAGFVTMMLLDTLLG</sequence>
<keyword evidence="10" id="KW-1185">Reference proteome</keyword>
<evidence type="ECO:0000256" key="7">
    <source>
        <dbReference type="ARBA" id="ARBA00023136"/>
    </source>
</evidence>
<reference evidence="10" key="1">
    <citation type="journal article" date="2015" name="Genome Announc.">
        <title>Complete Genome Sequence of Herbaspirillum hiltneri N3 (DSM 17495), Isolated from Surface-Sterilized Wheat Roots.</title>
        <authorList>
            <person name="Guizelini D."/>
            <person name="Saizaki P.M."/>
            <person name="Coimbra N.A."/>
            <person name="Weiss V.A."/>
            <person name="Faoro H."/>
            <person name="Sfeir M.Z."/>
            <person name="Baura V.A."/>
            <person name="Monteiro R.A."/>
            <person name="Chubatsu L.S."/>
            <person name="Souza E.M."/>
            <person name="Cruz L.M."/>
            <person name="Pedrosa F.O."/>
            <person name="Raittz R.T."/>
            <person name="Marchaukoski J.N."/>
            <person name="Steffens M.B."/>
        </authorList>
    </citation>
    <scope>NUCLEOTIDE SEQUENCE [LARGE SCALE GENOMIC DNA]</scope>
    <source>
        <strain evidence="10">N3</strain>
    </source>
</reference>
<feature type="transmembrane region" description="Helical" evidence="8">
    <location>
        <begin position="228"/>
        <end position="249"/>
    </location>
</feature>
<evidence type="ECO:0000256" key="8">
    <source>
        <dbReference type="SAM" id="Phobius"/>
    </source>
</evidence>
<dbReference type="EMBL" id="CP011409">
    <property type="protein sequence ID" value="AKZ65093.1"/>
    <property type="molecule type" value="Genomic_DNA"/>
</dbReference>
<name>A0ABM5V607_9BURK</name>
<feature type="transmembrane region" description="Helical" evidence="8">
    <location>
        <begin position="95"/>
        <end position="118"/>
    </location>
</feature>
<dbReference type="PANTHER" id="PTHR11040:SF211">
    <property type="entry name" value="ZINC TRANSPORTER ZIP11"/>
    <property type="match status" value="1"/>
</dbReference>
<evidence type="ECO:0000256" key="6">
    <source>
        <dbReference type="ARBA" id="ARBA00022989"/>
    </source>
</evidence>
<evidence type="ECO:0000256" key="2">
    <source>
        <dbReference type="ARBA" id="ARBA00006939"/>
    </source>
</evidence>
<evidence type="ECO:0000313" key="10">
    <source>
        <dbReference type="Proteomes" id="UP000063429"/>
    </source>
</evidence>
<organism evidence="9 10">
    <name type="scientific">Herbaspirillum hiltneri N3</name>
    <dbReference type="NCBI Taxonomy" id="1262470"/>
    <lineage>
        <taxon>Bacteria</taxon>
        <taxon>Pseudomonadati</taxon>
        <taxon>Pseudomonadota</taxon>
        <taxon>Betaproteobacteria</taxon>
        <taxon>Burkholderiales</taxon>
        <taxon>Oxalobacteraceae</taxon>
        <taxon>Herbaspirillum</taxon>
    </lineage>
</organism>
<evidence type="ECO:0000256" key="4">
    <source>
        <dbReference type="ARBA" id="ARBA00022692"/>
    </source>
</evidence>
<keyword evidence="7 8" id="KW-0472">Membrane</keyword>